<evidence type="ECO:0000313" key="3">
    <source>
        <dbReference type="Proteomes" id="UP000199128"/>
    </source>
</evidence>
<dbReference type="Proteomes" id="UP000199128">
    <property type="component" value="Unassembled WGS sequence"/>
</dbReference>
<evidence type="ECO:0000259" key="1">
    <source>
        <dbReference type="SMART" id="SM00507"/>
    </source>
</evidence>
<dbReference type="PANTHER" id="PTHR33877:SF1">
    <property type="entry name" value="TYPE IV METHYL-DIRECTED RESTRICTION ENZYME ECOKMCRA"/>
    <property type="match status" value="1"/>
</dbReference>
<proteinExistence type="predicted"/>
<accession>A0A1H9N1E4</accession>
<feature type="domain" description="HNH nuclease" evidence="1">
    <location>
        <begin position="161"/>
        <end position="215"/>
    </location>
</feature>
<dbReference type="GO" id="GO:0004519">
    <property type="term" value="F:endonuclease activity"/>
    <property type="evidence" value="ECO:0007669"/>
    <property type="project" value="UniProtKB-KW"/>
</dbReference>
<sequence length="222" mass="24832">MRGLNERYRQALGPDVDALAHLRQHVALPSKDAFDRYDPTASLSAYLTDSAPSLAAVPAETWRAYAAEARAIIDSTPHPSVPWHLLWNADAPHEQATSQLREAELVHITWAWSYVSPKGRNRYIANRVFGAQDVYEALVESEERARHEASREHQRALMTPSLRFDILKRDGYRCQICGRTAAEGARLEVDHKVPVAAGGLTVPENLWTLCHDCNNGKSAKEL</sequence>
<dbReference type="Gene3D" id="1.10.30.50">
    <property type="match status" value="1"/>
</dbReference>
<gene>
    <name evidence="2" type="ORF">SAMN05216446_0098</name>
</gene>
<dbReference type="GO" id="GO:0008270">
    <property type="term" value="F:zinc ion binding"/>
    <property type="evidence" value="ECO:0007669"/>
    <property type="project" value="InterPro"/>
</dbReference>
<dbReference type="AlphaFoldDB" id="A0A1H9N1E4"/>
<dbReference type="InterPro" id="IPR002711">
    <property type="entry name" value="HNH"/>
</dbReference>
<dbReference type="InterPro" id="IPR003615">
    <property type="entry name" value="HNH_nuc"/>
</dbReference>
<keyword evidence="2" id="KW-0255">Endonuclease</keyword>
<evidence type="ECO:0000313" key="2">
    <source>
        <dbReference type="EMBL" id="SER29607.1"/>
    </source>
</evidence>
<protein>
    <submittedName>
        <fullName evidence="2">HNH endonuclease</fullName>
    </submittedName>
</protein>
<dbReference type="PANTHER" id="PTHR33877">
    <property type="entry name" value="SLL1193 PROTEIN"/>
    <property type="match status" value="1"/>
</dbReference>
<dbReference type="EMBL" id="FOGP01000001">
    <property type="protein sequence ID" value="SER29607.1"/>
    <property type="molecule type" value="Genomic_DNA"/>
</dbReference>
<dbReference type="GO" id="GO:0003676">
    <property type="term" value="F:nucleic acid binding"/>
    <property type="evidence" value="ECO:0007669"/>
    <property type="project" value="InterPro"/>
</dbReference>
<dbReference type="InterPro" id="IPR052892">
    <property type="entry name" value="NA-targeting_endonuclease"/>
</dbReference>
<dbReference type="SMART" id="SM00507">
    <property type="entry name" value="HNHc"/>
    <property type="match status" value="1"/>
</dbReference>
<organism evidence="2 3">
    <name type="scientific">Parafannyhessea umbonata</name>
    <dbReference type="NCBI Taxonomy" id="604330"/>
    <lineage>
        <taxon>Bacteria</taxon>
        <taxon>Bacillati</taxon>
        <taxon>Actinomycetota</taxon>
        <taxon>Coriobacteriia</taxon>
        <taxon>Coriobacteriales</taxon>
        <taxon>Atopobiaceae</taxon>
        <taxon>Parafannyhessea</taxon>
    </lineage>
</organism>
<keyword evidence="2" id="KW-0378">Hydrolase</keyword>
<reference evidence="3" key="1">
    <citation type="submission" date="2016-10" db="EMBL/GenBank/DDBJ databases">
        <authorList>
            <person name="Varghese N."/>
            <person name="Submissions S."/>
        </authorList>
    </citation>
    <scope>NUCLEOTIDE SEQUENCE [LARGE SCALE GENOMIC DNA]</scope>
    <source>
        <strain evidence="3">KHGC19</strain>
    </source>
</reference>
<dbReference type="CDD" id="cd00085">
    <property type="entry name" value="HNHc"/>
    <property type="match status" value="1"/>
</dbReference>
<name>A0A1H9N1E4_9ACTN</name>
<dbReference type="Pfam" id="PF01844">
    <property type="entry name" value="HNH"/>
    <property type="match status" value="1"/>
</dbReference>
<keyword evidence="2" id="KW-0540">Nuclease</keyword>